<name>A0A1H3YGY5_9GAMM</name>
<dbReference type="InterPro" id="IPR006026">
    <property type="entry name" value="Peptidase_Metallo"/>
</dbReference>
<protein>
    <submittedName>
        <fullName evidence="2">Astacin (Peptidase family M12A)</fullName>
    </submittedName>
</protein>
<accession>A0A1H3YGY5</accession>
<dbReference type="GO" id="GO:0006508">
    <property type="term" value="P:proteolysis"/>
    <property type="evidence" value="ECO:0007669"/>
    <property type="project" value="InterPro"/>
</dbReference>
<dbReference type="GO" id="GO:0004222">
    <property type="term" value="F:metalloendopeptidase activity"/>
    <property type="evidence" value="ECO:0007669"/>
    <property type="project" value="InterPro"/>
</dbReference>
<dbReference type="EMBL" id="FNQO01000002">
    <property type="protein sequence ID" value="SEA10853.1"/>
    <property type="molecule type" value="Genomic_DNA"/>
</dbReference>
<dbReference type="PANTHER" id="PTHR10127:SF850">
    <property type="entry name" value="METALLOENDOPEPTIDASE"/>
    <property type="match status" value="1"/>
</dbReference>
<dbReference type="STRING" id="658218.SAMN05216562_1761"/>
<gene>
    <name evidence="2" type="ORF">SAMN05216562_1761</name>
</gene>
<dbReference type="PANTHER" id="PTHR10127">
    <property type="entry name" value="DISCOIDIN, CUB, EGF, LAMININ , AND ZINC METALLOPROTEASE DOMAIN CONTAINING"/>
    <property type="match status" value="1"/>
</dbReference>
<evidence type="ECO:0000259" key="1">
    <source>
        <dbReference type="SMART" id="SM00235"/>
    </source>
</evidence>
<dbReference type="AlphaFoldDB" id="A0A1H3YGY5"/>
<dbReference type="InterPro" id="IPR024079">
    <property type="entry name" value="MetalloPept_cat_dom_sf"/>
</dbReference>
<feature type="domain" description="Peptidase metallopeptidase" evidence="1">
    <location>
        <begin position="71"/>
        <end position="207"/>
    </location>
</feature>
<proteinExistence type="predicted"/>
<dbReference type="GO" id="GO:0008270">
    <property type="term" value="F:zinc ion binding"/>
    <property type="evidence" value="ECO:0007669"/>
    <property type="project" value="InterPro"/>
</dbReference>
<dbReference type="Pfam" id="PF01400">
    <property type="entry name" value="Astacin"/>
    <property type="match status" value="1"/>
</dbReference>
<sequence length="386" mass="43971">MAESTKSISKQIADLSTRLDKLEQRTDRTGKAVTDPKAAESVMNFCSLPEVPERSFPAEVSPNRARLIRWIDKKWVNGTTLRYYFFDSGPYSGANNQKEIVRDGFRVWEDVGIGISFEEVSNINEAEIRIGFQQGDGAWSYVGRDVIDIPGQFERTMNFGWDLTLDPRGVDTPVHEIGHTLGFPHEHQNPFAGIVWDEEAVYTYFGGSPNNWPRQTTYHNVLRKLPSAAVEGSEWDPDSVMHYSFPAGLITSPTEYRGGLTPELGLSDHDIEEVRRFYPPLDDARNPKLEPFQLEFLNLAPAEQKNFVIEPQSTDDYFIQTFGRSDTVMVLFEDVNGDLRFVDGDDDSGTQHNAHIAVRLQQGRRYVLRIRLYLNYASDDTAVMMW</sequence>
<dbReference type="Proteomes" id="UP000198658">
    <property type="component" value="Unassembled WGS sequence"/>
</dbReference>
<dbReference type="SUPFAM" id="SSF55486">
    <property type="entry name" value="Metalloproteases ('zincins'), catalytic domain"/>
    <property type="match status" value="1"/>
</dbReference>
<dbReference type="SMART" id="SM00235">
    <property type="entry name" value="ZnMc"/>
    <property type="match status" value="1"/>
</dbReference>
<reference evidence="3" key="1">
    <citation type="submission" date="2016-10" db="EMBL/GenBank/DDBJ databases">
        <authorList>
            <person name="Varghese N."/>
            <person name="Submissions S."/>
        </authorList>
    </citation>
    <scope>NUCLEOTIDE SEQUENCE [LARGE SCALE GENOMIC DNA]</scope>
    <source>
        <strain evidence="3">CGMCC 1.10657</strain>
    </source>
</reference>
<keyword evidence="3" id="KW-1185">Reference proteome</keyword>
<organism evidence="2 3">
    <name type="scientific">Microbulbifer marinus</name>
    <dbReference type="NCBI Taxonomy" id="658218"/>
    <lineage>
        <taxon>Bacteria</taxon>
        <taxon>Pseudomonadati</taxon>
        <taxon>Pseudomonadota</taxon>
        <taxon>Gammaproteobacteria</taxon>
        <taxon>Cellvibrionales</taxon>
        <taxon>Microbulbiferaceae</taxon>
        <taxon>Microbulbifer</taxon>
    </lineage>
</organism>
<dbReference type="InterPro" id="IPR001506">
    <property type="entry name" value="Peptidase_M12A"/>
</dbReference>
<dbReference type="OrthoDB" id="733404at2"/>
<evidence type="ECO:0000313" key="2">
    <source>
        <dbReference type="EMBL" id="SEA10853.1"/>
    </source>
</evidence>
<dbReference type="Gene3D" id="3.40.390.10">
    <property type="entry name" value="Collagenase (Catalytic Domain)"/>
    <property type="match status" value="1"/>
</dbReference>
<dbReference type="CDD" id="cd04327">
    <property type="entry name" value="ZnMc_MMP_like_3"/>
    <property type="match status" value="1"/>
</dbReference>
<dbReference type="RefSeq" id="WP_091387338.1">
    <property type="nucleotide sequence ID" value="NZ_FNQO01000002.1"/>
</dbReference>
<evidence type="ECO:0000313" key="3">
    <source>
        <dbReference type="Proteomes" id="UP000198658"/>
    </source>
</evidence>